<dbReference type="Pfam" id="PF09835">
    <property type="entry name" value="DUF2062"/>
    <property type="match status" value="1"/>
</dbReference>
<protein>
    <submittedName>
        <fullName evidence="4">DUF2062 domain-containing protein</fullName>
    </submittedName>
</protein>
<feature type="transmembrane region" description="Helical" evidence="2">
    <location>
        <begin position="37"/>
        <end position="58"/>
    </location>
</feature>
<dbReference type="Proteomes" id="UP000520156">
    <property type="component" value="Unassembled WGS sequence"/>
</dbReference>
<feature type="region of interest" description="Disordered" evidence="1">
    <location>
        <begin position="171"/>
        <end position="190"/>
    </location>
</feature>
<evidence type="ECO:0000313" key="4">
    <source>
        <dbReference type="EMBL" id="MBC2653087.1"/>
    </source>
</evidence>
<evidence type="ECO:0000256" key="1">
    <source>
        <dbReference type="SAM" id="MobiDB-lite"/>
    </source>
</evidence>
<organism evidence="4 5">
    <name type="scientific">Novosphingobium aerophilum</name>
    <dbReference type="NCBI Taxonomy" id="2839843"/>
    <lineage>
        <taxon>Bacteria</taxon>
        <taxon>Pseudomonadati</taxon>
        <taxon>Pseudomonadota</taxon>
        <taxon>Alphaproteobacteria</taxon>
        <taxon>Sphingomonadales</taxon>
        <taxon>Sphingomonadaceae</taxon>
        <taxon>Novosphingobium</taxon>
    </lineage>
</organism>
<comment type="caution">
    <text evidence="4">The sequence shown here is derived from an EMBL/GenBank/DDBJ whole genome shotgun (WGS) entry which is preliminary data.</text>
</comment>
<keyword evidence="2" id="KW-1133">Transmembrane helix</keyword>
<dbReference type="PANTHER" id="PTHR40547:SF1">
    <property type="entry name" value="SLL0298 PROTEIN"/>
    <property type="match status" value="1"/>
</dbReference>
<feature type="domain" description="DUF2062" evidence="3">
    <location>
        <begin position="14"/>
        <end position="161"/>
    </location>
</feature>
<keyword evidence="2" id="KW-0472">Membrane</keyword>
<keyword evidence="2" id="KW-0812">Transmembrane</keyword>
<dbReference type="AlphaFoldDB" id="A0A7X1F9W1"/>
<dbReference type="PANTHER" id="PTHR40547">
    <property type="entry name" value="SLL0298 PROTEIN"/>
    <property type="match status" value="1"/>
</dbReference>
<gene>
    <name evidence="4" type="ORF">H7F49_15430</name>
</gene>
<accession>A0A7X1F9W1</accession>
<keyword evidence="5" id="KW-1185">Reference proteome</keyword>
<evidence type="ECO:0000259" key="3">
    <source>
        <dbReference type="Pfam" id="PF09835"/>
    </source>
</evidence>
<feature type="transmembrane region" description="Helical" evidence="2">
    <location>
        <begin position="129"/>
        <end position="156"/>
    </location>
</feature>
<evidence type="ECO:0000313" key="5">
    <source>
        <dbReference type="Proteomes" id="UP000520156"/>
    </source>
</evidence>
<sequence>MPTREQLEGNRFVRPFAHRVLASELWRFTRRSVPRGVALGMLVGIIIPFAQVLFAAFLSLSVRANVPVAALTTFITNPFTTPLIWAVSYKVGERLLYFDAMFHTSPIDSLLRVTDTWQFLVWLTAEGKVLALGLVVVAVVSAAVSYLATSVAWGAWIRSKRRRLLADRAETGRSSSDRIAADRTEPEATA</sequence>
<proteinExistence type="predicted"/>
<name>A0A7X1F9W1_9SPHN</name>
<reference evidence="4 5" key="1">
    <citation type="submission" date="2020-08" db="EMBL/GenBank/DDBJ databases">
        <title>The genome sequence of Novosphingobium flavum 4Y4.</title>
        <authorList>
            <person name="Liu Y."/>
        </authorList>
    </citation>
    <scope>NUCLEOTIDE SEQUENCE [LARGE SCALE GENOMIC DNA]</scope>
    <source>
        <strain evidence="4 5">4Y4</strain>
    </source>
</reference>
<dbReference type="EMBL" id="JACLAU010000034">
    <property type="protein sequence ID" value="MBC2653087.1"/>
    <property type="molecule type" value="Genomic_DNA"/>
</dbReference>
<evidence type="ECO:0000256" key="2">
    <source>
        <dbReference type="SAM" id="Phobius"/>
    </source>
</evidence>
<dbReference type="InterPro" id="IPR018639">
    <property type="entry name" value="DUF2062"/>
</dbReference>